<evidence type="ECO:0000313" key="1">
    <source>
        <dbReference type="EMBL" id="CAH9070681.1"/>
    </source>
</evidence>
<comment type="caution">
    <text evidence="1">The sequence shown here is derived from an EMBL/GenBank/DDBJ whole genome shotgun (WGS) entry which is preliminary data.</text>
</comment>
<dbReference type="AlphaFoldDB" id="A0A9P0YPJ5"/>
<keyword evidence="2" id="KW-1185">Reference proteome</keyword>
<organism evidence="1 2">
    <name type="scientific">Cuscuta europaea</name>
    <name type="common">European dodder</name>
    <dbReference type="NCBI Taxonomy" id="41803"/>
    <lineage>
        <taxon>Eukaryota</taxon>
        <taxon>Viridiplantae</taxon>
        <taxon>Streptophyta</taxon>
        <taxon>Embryophyta</taxon>
        <taxon>Tracheophyta</taxon>
        <taxon>Spermatophyta</taxon>
        <taxon>Magnoliopsida</taxon>
        <taxon>eudicotyledons</taxon>
        <taxon>Gunneridae</taxon>
        <taxon>Pentapetalae</taxon>
        <taxon>asterids</taxon>
        <taxon>lamiids</taxon>
        <taxon>Solanales</taxon>
        <taxon>Convolvulaceae</taxon>
        <taxon>Cuscuteae</taxon>
        <taxon>Cuscuta</taxon>
        <taxon>Cuscuta subgen. Cuscuta</taxon>
    </lineage>
</organism>
<gene>
    <name evidence="1" type="ORF">CEURO_LOCUS3733</name>
</gene>
<evidence type="ECO:0008006" key="3">
    <source>
        <dbReference type="Google" id="ProtNLM"/>
    </source>
</evidence>
<reference evidence="1" key="1">
    <citation type="submission" date="2022-07" db="EMBL/GenBank/DDBJ databases">
        <authorList>
            <person name="Macas J."/>
            <person name="Novak P."/>
            <person name="Neumann P."/>
        </authorList>
    </citation>
    <scope>NUCLEOTIDE SEQUENCE</scope>
</reference>
<dbReference type="OrthoDB" id="1288938at2759"/>
<name>A0A9P0YPJ5_CUSEU</name>
<evidence type="ECO:0000313" key="2">
    <source>
        <dbReference type="Proteomes" id="UP001152484"/>
    </source>
</evidence>
<accession>A0A9P0YPJ5</accession>
<protein>
    <recommendedName>
        <fullName evidence="3">SHSP domain-containing protein</fullName>
    </recommendedName>
</protein>
<dbReference type="EMBL" id="CAMAPE010000006">
    <property type="protein sequence ID" value="CAH9070681.1"/>
    <property type="molecule type" value="Genomic_DNA"/>
</dbReference>
<sequence>MAPAPAAYNYEDLDNNLKCELLNEPETHTLILHLKRRFQTKNIVLTTHERGYIVISGHAQAEDYKWIRFRKIFTFPSDSYYNLSDLKNIIGILDYTETILNIKLTKLPRNNVNETLQHAQIQLWPPKNHLIRVMVGLFTHLSSHNSLPLLGNCYLDIDPKCEWKDDGTLQLHLPGFTNEQLSIYITDCGQFMRISGHKPCEKSPHDWTRFSKQFHIIPTDNGNDYDNWPDVDYNPDYVHVKKPKLAIHGAAGNGEKKENADTVN</sequence>
<dbReference type="Proteomes" id="UP001152484">
    <property type="component" value="Unassembled WGS sequence"/>
</dbReference>
<proteinExistence type="predicted"/>